<dbReference type="Proteomes" id="UP000095282">
    <property type="component" value="Unplaced"/>
</dbReference>
<evidence type="ECO:0000313" key="8">
    <source>
        <dbReference type="WBParaSite" id="Csp11.Scaffold630.g18740.t1"/>
    </source>
</evidence>
<feature type="transmembrane region" description="Helical" evidence="5">
    <location>
        <begin position="77"/>
        <end position="98"/>
    </location>
</feature>
<evidence type="ECO:0000256" key="2">
    <source>
        <dbReference type="ARBA" id="ARBA00022692"/>
    </source>
</evidence>
<reference evidence="8" key="1">
    <citation type="submission" date="2016-11" db="UniProtKB">
        <authorList>
            <consortium name="WormBaseParasite"/>
        </authorList>
    </citation>
    <scope>IDENTIFICATION</scope>
</reference>
<dbReference type="PANTHER" id="PTHR23291">
    <property type="entry name" value="BAX INHIBITOR-RELATED"/>
    <property type="match status" value="1"/>
</dbReference>
<feature type="transmembrane region" description="Helical" evidence="5">
    <location>
        <begin position="110"/>
        <end position="130"/>
    </location>
</feature>
<feature type="region of interest" description="Disordered" evidence="6">
    <location>
        <begin position="1"/>
        <end position="25"/>
    </location>
</feature>
<evidence type="ECO:0000256" key="5">
    <source>
        <dbReference type="RuleBase" id="RU004379"/>
    </source>
</evidence>
<proteinExistence type="inferred from homology"/>
<evidence type="ECO:0000256" key="6">
    <source>
        <dbReference type="SAM" id="MobiDB-lite"/>
    </source>
</evidence>
<name>A0A1I7URX9_9PELO</name>
<evidence type="ECO:0000313" key="7">
    <source>
        <dbReference type="Proteomes" id="UP000095282"/>
    </source>
</evidence>
<sequence>MAATSHLREPERVNLLNDQDDSDSDNEVYVKRNPQMWPTNLASSAHAEAGIVDSEGIMPGCVGKANRMIRIAFLRKVLGIVGFQLLFTIGICAAIYSIPNSNQLLQKNAWIVFPNLIGSIALIIALHVYARQVPLNYVLLVAFTAVQALTMGCVVTLFEAKVVLEAAVITGLVVASLFAYTLQNKRDFSVGYASMGSLLCVLLWAGIFQCQKGITLGFGSVVIL</sequence>
<keyword evidence="3 5" id="KW-1133">Transmembrane helix</keyword>
<feature type="transmembrane region" description="Helical" evidence="5">
    <location>
        <begin position="189"/>
        <end position="208"/>
    </location>
</feature>
<feature type="transmembrane region" description="Helical" evidence="5">
    <location>
        <begin position="137"/>
        <end position="158"/>
    </location>
</feature>
<feature type="transmembrane region" description="Helical" evidence="5">
    <location>
        <begin position="164"/>
        <end position="182"/>
    </location>
</feature>
<comment type="subcellular location">
    <subcellularLocation>
        <location evidence="1">Membrane</location>
        <topology evidence="1">Multi-pass membrane protein</topology>
    </subcellularLocation>
</comment>
<keyword evidence="2 5" id="KW-0812">Transmembrane</keyword>
<evidence type="ECO:0000256" key="1">
    <source>
        <dbReference type="ARBA" id="ARBA00004141"/>
    </source>
</evidence>
<dbReference type="GO" id="GO:0016020">
    <property type="term" value="C:membrane"/>
    <property type="evidence" value="ECO:0007669"/>
    <property type="project" value="UniProtKB-SubCell"/>
</dbReference>
<dbReference type="InterPro" id="IPR006214">
    <property type="entry name" value="Bax_inhibitor_1-related"/>
</dbReference>
<protein>
    <submittedName>
        <fullName evidence="8">EamA domain-containing protein</fullName>
    </submittedName>
</protein>
<feature type="compositionally biased region" description="Basic and acidic residues" evidence="6">
    <location>
        <begin position="1"/>
        <end position="12"/>
    </location>
</feature>
<comment type="similarity">
    <text evidence="5">Belongs to the BI1 family.</text>
</comment>
<accession>A0A1I7URX9</accession>
<organism evidence="7 8">
    <name type="scientific">Caenorhabditis tropicalis</name>
    <dbReference type="NCBI Taxonomy" id="1561998"/>
    <lineage>
        <taxon>Eukaryota</taxon>
        <taxon>Metazoa</taxon>
        <taxon>Ecdysozoa</taxon>
        <taxon>Nematoda</taxon>
        <taxon>Chromadorea</taxon>
        <taxon>Rhabditida</taxon>
        <taxon>Rhabditina</taxon>
        <taxon>Rhabditomorpha</taxon>
        <taxon>Rhabditoidea</taxon>
        <taxon>Rhabditidae</taxon>
        <taxon>Peloderinae</taxon>
        <taxon>Caenorhabditis</taxon>
    </lineage>
</organism>
<dbReference type="PANTHER" id="PTHR23291:SF50">
    <property type="entry name" value="PROTEIN LIFEGUARD 4"/>
    <property type="match status" value="1"/>
</dbReference>
<dbReference type="Pfam" id="PF01027">
    <property type="entry name" value="Bax1-I"/>
    <property type="match status" value="1"/>
</dbReference>
<keyword evidence="7" id="KW-1185">Reference proteome</keyword>
<evidence type="ECO:0000256" key="4">
    <source>
        <dbReference type="ARBA" id="ARBA00023136"/>
    </source>
</evidence>
<evidence type="ECO:0000256" key="3">
    <source>
        <dbReference type="ARBA" id="ARBA00022989"/>
    </source>
</evidence>
<dbReference type="WBParaSite" id="Csp11.Scaffold630.g18740.t1">
    <property type="protein sequence ID" value="Csp11.Scaffold630.g18740.t1"/>
    <property type="gene ID" value="Csp11.Scaffold630.g18740"/>
</dbReference>
<keyword evidence="4 5" id="KW-0472">Membrane</keyword>
<dbReference type="GO" id="GO:0043066">
    <property type="term" value="P:negative regulation of apoptotic process"/>
    <property type="evidence" value="ECO:0007669"/>
    <property type="project" value="TreeGrafter"/>
</dbReference>
<dbReference type="eggNOG" id="KOG2322">
    <property type="taxonomic scope" value="Eukaryota"/>
</dbReference>
<dbReference type="AlphaFoldDB" id="A0A1I7URX9"/>